<dbReference type="Proteomes" id="UP000006044">
    <property type="component" value="Unassembled WGS sequence"/>
</dbReference>
<dbReference type="PIRSF" id="PIRSF000398">
    <property type="entry name" value="M_m6A_EcoRV"/>
    <property type="match status" value="1"/>
</dbReference>
<dbReference type="PANTHER" id="PTHR30481">
    <property type="entry name" value="DNA ADENINE METHYLASE"/>
    <property type="match status" value="1"/>
</dbReference>
<gene>
    <name evidence="8" type="ORF">HMPREF9448_02394</name>
</gene>
<dbReference type="RefSeq" id="WP_008862781.1">
    <property type="nucleotide sequence ID" value="NZ_JH815205.1"/>
</dbReference>
<dbReference type="InterPro" id="IPR023095">
    <property type="entry name" value="Ade_MeTrfase_dom_2"/>
</dbReference>
<evidence type="ECO:0000313" key="9">
    <source>
        <dbReference type="Proteomes" id="UP000006044"/>
    </source>
</evidence>
<dbReference type="GO" id="GO:0006298">
    <property type="term" value="P:mismatch repair"/>
    <property type="evidence" value="ECO:0007669"/>
    <property type="project" value="TreeGrafter"/>
</dbReference>
<dbReference type="InterPro" id="IPR029063">
    <property type="entry name" value="SAM-dependent_MTases_sf"/>
</dbReference>
<reference evidence="8 9" key="1">
    <citation type="submission" date="2012-08" db="EMBL/GenBank/DDBJ databases">
        <title>The Genome Sequence of Barnesiella intestinihominis YIT 11860.</title>
        <authorList>
            <consortium name="The Broad Institute Genome Sequencing Platform"/>
            <person name="Earl A."/>
            <person name="Ward D."/>
            <person name="Feldgarden M."/>
            <person name="Gevers D."/>
            <person name="Morotomi M."/>
            <person name="Walker B."/>
            <person name="Young S.K."/>
            <person name="Zeng Q."/>
            <person name="Gargeya S."/>
            <person name="Fitzgerald M."/>
            <person name="Haas B."/>
            <person name="Abouelleil A."/>
            <person name="Alvarado L."/>
            <person name="Arachchi H.M."/>
            <person name="Berlin A.M."/>
            <person name="Chapman S.B."/>
            <person name="Goldberg J."/>
            <person name="Griggs A."/>
            <person name="Gujja S."/>
            <person name="Hansen M."/>
            <person name="Howarth C."/>
            <person name="Imamovic A."/>
            <person name="Larimer J."/>
            <person name="McCowen C."/>
            <person name="Montmayeur A."/>
            <person name="Murphy C."/>
            <person name="Neiman D."/>
            <person name="Pearson M."/>
            <person name="Priest M."/>
            <person name="Roberts A."/>
            <person name="Saif S."/>
            <person name="Shea T."/>
            <person name="Sisk P."/>
            <person name="Sykes S."/>
            <person name="Wortman J."/>
            <person name="Nusbaum C."/>
            <person name="Birren B."/>
        </authorList>
    </citation>
    <scope>NUCLEOTIDE SEQUENCE [LARGE SCALE GENOMIC DNA]</scope>
    <source>
        <strain evidence="8 9">YIT 11860</strain>
    </source>
</reference>
<dbReference type="Gene3D" id="1.10.1020.10">
    <property type="entry name" value="Adenine-specific Methyltransferase, Domain 2"/>
    <property type="match status" value="1"/>
</dbReference>
<dbReference type="PANTHER" id="PTHR30481:SF3">
    <property type="entry name" value="DNA ADENINE METHYLASE"/>
    <property type="match status" value="1"/>
</dbReference>
<dbReference type="GeneID" id="77849585"/>
<dbReference type="eggNOG" id="COG0338">
    <property type="taxonomic scope" value="Bacteria"/>
</dbReference>
<evidence type="ECO:0000256" key="2">
    <source>
        <dbReference type="ARBA" id="ARBA00011900"/>
    </source>
</evidence>
<evidence type="ECO:0000256" key="1">
    <source>
        <dbReference type="ARBA" id="ARBA00006594"/>
    </source>
</evidence>
<dbReference type="OrthoDB" id="9805629at2"/>
<protein>
    <recommendedName>
        <fullName evidence="2 7">Site-specific DNA-methyltransferase (adenine-specific)</fullName>
        <ecNumber evidence="2 7">2.1.1.72</ecNumber>
    </recommendedName>
</protein>
<comment type="catalytic activity">
    <reaction evidence="6 7">
        <text>a 2'-deoxyadenosine in DNA + S-adenosyl-L-methionine = an N(6)-methyl-2'-deoxyadenosine in DNA + S-adenosyl-L-homocysteine + H(+)</text>
        <dbReference type="Rhea" id="RHEA:15197"/>
        <dbReference type="Rhea" id="RHEA-COMP:12418"/>
        <dbReference type="Rhea" id="RHEA-COMP:12419"/>
        <dbReference type="ChEBI" id="CHEBI:15378"/>
        <dbReference type="ChEBI" id="CHEBI:57856"/>
        <dbReference type="ChEBI" id="CHEBI:59789"/>
        <dbReference type="ChEBI" id="CHEBI:90615"/>
        <dbReference type="ChEBI" id="CHEBI:90616"/>
        <dbReference type="EC" id="2.1.1.72"/>
    </reaction>
</comment>
<dbReference type="EMBL" id="ADLE01000016">
    <property type="protein sequence ID" value="EJZ62480.1"/>
    <property type="molecule type" value="Genomic_DNA"/>
</dbReference>
<dbReference type="Pfam" id="PF02086">
    <property type="entry name" value="MethyltransfD12"/>
    <property type="match status" value="1"/>
</dbReference>
<dbReference type="PRINTS" id="PR00505">
    <property type="entry name" value="D12N6MTFRASE"/>
</dbReference>
<keyword evidence="9" id="KW-1185">Reference proteome</keyword>
<comment type="similarity">
    <text evidence="1 7">Belongs to the N(4)/N(6)-methyltransferase family.</text>
</comment>
<evidence type="ECO:0000256" key="3">
    <source>
        <dbReference type="ARBA" id="ARBA00022603"/>
    </source>
</evidence>
<dbReference type="GO" id="GO:0009007">
    <property type="term" value="F:site-specific DNA-methyltransferase (adenine-specific) activity"/>
    <property type="evidence" value="ECO:0007669"/>
    <property type="project" value="UniProtKB-UniRule"/>
</dbReference>
<sequence length="299" mass="35406">MAKQPYIQSPLNYIGGKYKILPQILPLFPSRIRTFVDLFCGGCNVGINVSADRTIFNDNISYLIDLYRKFNDTPVQETMDYIEQRISEFQLSLTNENGYRELRRIYNEQKNPLDLFVLTAYSFNHQIRFNNSHEFNIPFGRERSHFNSTMKSNLYTFLDRLHTKDFIFSCTDFDKFDFSELSENDFVYCDPPYLITTGTYNDGKRGFTGWNEKQECKLLKILDMLHERGISFALSNVLIHRGRRNTTLLEWIEHRGYTITYLNKNYANSNYQIIDRESKSEEVLITNYHHEIQQGVLFE</sequence>
<dbReference type="NCBIfam" id="TIGR00571">
    <property type="entry name" value="dam"/>
    <property type="match status" value="1"/>
</dbReference>
<evidence type="ECO:0000256" key="6">
    <source>
        <dbReference type="ARBA" id="ARBA00047942"/>
    </source>
</evidence>
<evidence type="ECO:0000256" key="5">
    <source>
        <dbReference type="ARBA" id="ARBA00022691"/>
    </source>
</evidence>
<organism evidence="8 9">
    <name type="scientific">Barnesiella intestinihominis YIT 11860</name>
    <dbReference type="NCBI Taxonomy" id="742726"/>
    <lineage>
        <taxon>Bacteria</taxon>
        <taxon>Pseudomonadati</taxon>
        <taxon>Bacteroidota</taxon>
        <taxon>Bacteroidia</taxon>
        <taxon>Bacteroidales</taxon>
        <taxon>Barnesiellaceae</taxon>
        <taxon>Barnesiella</taxon>
    </lineage>
</organism>
<dbReference type="PATRIC" id="fig|742726.3.peg.2504"/>
<keyword evidence="3 7" id="KW-0489">Methyltransferase</keyword>
<dbReference type="GO" id="GO:0043565">
    <property type="term" value="F:sequence-specific DNA binding"/>
    <property type="evidence" value="ECO:0007669"/>
    <property type="project" value="TreeGrafter"/>
</dbReference>
<dbReference type="GO" id="GO:1904047">
    <property type="term" value="F:S-adenosyl-L-methionine binding"/>
    <property type="evidence" value="ECO:0007669"/>
    <property type="project" value="TreeGrafter"/>
</dbReference>
<accession>K0XEV7</accession>
<dbReference type="GO" id="GO:0032259">
    <property type="term" value="P:methylation"/>
    <property type="evidence" value="ECO:0007669"/>
    <property type="project" value="UniProtKB-KW"/>
</dbReference>
<evidence type="ECO:0000256" key="4">
    <source>
        <dbReference type="ARBA" id="ARBA00022679"/>
    </source>
</evidence>
<dbReference type="EC" id="2.1.1.72" evidence="2 7"/>
<dbReference type="STRING" id="742726.HMPREF9448_02394"/>
<dbReference type="Gene3D" id="3.40.50.150">
    <property type="entry name" value="Vaccinia Virus protein VP39"/>
    <property type="match status" value="1"/>
</dbReference>
<dbReference type="InterPro" id="IPR012327">
    <property type="entry name" value="MeTrfase_D12"/>
</dbReference>
<dbReference type="SUPFAM" id="SSF53335">
    <property type="entry name" value="S-adenosyl-L-methionine-dependent methyltransferases"/>
    <property type="match status" value="1"/>
</dbReference>
<dbReference type="PROSITE" id="PS00092">
    <property type="entry name" value="N6_MTASE"/>
    <property type="match status" value="1"/>
</dbReference>
<comment type="caution">
    <text evidence="8">The sequence shown here is derived from an EMBL/GenBank/DDBJ whole genome shotgun (WGS) entry which is preliminary data.</text>
</comment>
<proteinExistence type="inferred from homology"/>
<dbReference type="InterPro" id="IPR002052">
    <property type="entry name" value="DNA_methylase_N6_adenine_CS"/>
</dbReference>
<evidence type="ECO:0000313" key="8">
    <source>
        <dbReference type="EMBL" id="EJZ62480.1"/>
    </source>
</evidence>
<keyword evidence="4 7" id="KW-0808">Transferase</keyword>
<dbReference type="HOGENOM" id="CLU_077381_0_0_10"/>
<evidence type="ECO:0000256" key="7">
    <source>
        <dbReference type="RuleBase" id="RU361257"/>
    </source>
</evidence>
<dbReference type="GO" id="GO:0009307">
    <property type="term" value="P:DNA restriction-modification system"/>
    <property type="evidence" value="ECO:0007669"/>
    <property type="project" value="InterPro"/>
</dbReference>
<keyword evidence="5 7" id="KW-0949">S-adenosyl-L-methionine</keyword>
<name>K0XEV7_9BACT</name>
<dbReference type="InterPro" id="IPR012263">
    <property type="entry name" value="M_m6A_EcoRV"/>
</dbReference>
<dbReference type="AlphaFoldDB" id="K0XEV7"/>